<feature type="transmembrane region" description="Helical" evidence="1">
    <location>
        <begin position="146"/>
        <end position="164"/>
    </location>
</feature>
<evidence type="ECO:0000256" key="1">
    <source>
        <dbReference type="SAM" id="Phobius"/>
    </source>
</evidence>
<keyword evidence="1" id="KW-0812">Transmembrane</keyword>
<keyword evidence="1" id="KW-1133">Transmembrane helix</keyword>
<accession>A0A1S2LLG2</accession>
<comment type="caution">
    <text evidence="3">The sequence shown here is derived from an EMBL/GenBank/DDBJ whole genome shotgun (WGS) entry which is preliminary data.</text>
</comment>
<reference evidence="3 4" key="1">
    <citation type="submission" date="2016-10" db="EMBL/GenBank/DDBJ databases">
        <title>Draft genome sequences of four alkaliphilic bacteria belonging to the Anaerobacillus genus.</title>
        <authorList>
            <person name="Bassil N.M."/>
            <person name="Lloyd J.R."/>
        </authorList>
    </citation>
    <scope>NUCLEOTIDE SEQUENCE [LARGE SCALE GENOMIC DNA]</scope>
    <source>
        <strain evidence="3 4">DSM 15340</strain>
    </source>
</reference>
<evidence type="ECO:0000313" key="3">
    <source>
        <dbReference type="EMBL" id="OIJ12933.1"/>
    </source>
</evidence>
<dbReference type="EMBL" id="MLQQ01000018">
    <property type="protein sequence ID" value="OIJ12933.1"/>
    <property type="molecule type" value="Genomic_DNA"/>
</dbReference>
<dbReference type="GO" id="GO:0080120">
    <property type="term" value="P:CAAX-box protein maturation"/>
    <property type="evidence" value="ECO:0007669"/>
    <property type="project" value="UniProtKB-ARBA"/>
</dbReference>
<keyword evidence="4" id="KW-1185">Reference proteome</keyword>
<sequence>MIVKEANVAYKINEPLNEQKIDEKNSYHDFANLMTTVLIVFSLYTLTLIPLRSFVEHFGVSTFVDIALIAIFTIVIFIFIKKSRYSLATFGLTLSKWKIHVREATLLTLPILIFFLILKWGLITFVSAYSHIRLFNLGAAFTDIEFTLTIFLGTVLIYIVFCFIQEFIARGGLQSAFQLLLPNGKGKTFKAILLSNLLFAVAHTHIGTVFALAAFIPGLFWGWMYARQKSIIGVSVSHILIGVWVLFILGFSEFINN</sequence>
<proteinExistence type="predicted"/>
<evidence type="ECO:0000313" key="4">
    <source>
        <dbReference type="Proteomes" id="UP000180098"/>
    </source>
</evidence>
<dbReference type="AlphaFoldDB" id="A0A1S2LLG2"/>
<feature type="domain" description="CAAX prenyl protease 2/Lysostaphin resistance protein A-like" evidence="2">
    <location>
        <begin position="150"/>
        <end position="241"/>
    </location>
</feature>
<name>A0A1S2LLG2_9BACI</name>
<keyword evidence="1" id="KW-0472">Membrane</keyword>
<dbReference type="InterPro" id="IPR003675">
    <property type="entry name" value="Rce1/LyrA-like_dom"/>
</dbReference>
<dbReference type="GO" id="GO:0004175">
    <property type="term" value="F:endopeptidase activity"/>
    <property type="evidence" value="ECO:0007669"/>
    <property type="project" value="UniProtKB-ARBA"/>
</dbReference>
<dbReference type="RefSeq" id="WP_071313240.1">
    <property type="nucleotide sequence ID" value="NZ_MLQQ01000018.1"/>
</dbReference>
<evidence type="ECO:0000259" key="2">
    <source>
        <dbReference type="Pfam" id="PF02517"/>
    </source>
</evidence>
<protein>
    <recommendedName>
        <fullName evidence="2">CAAX prenyl protease 2/Lysostaphin resistance protein A-like domain-containing protein</fullName>
    </recommendedName>
</protein>
<feature type="transmembrane region" description="Helical" evidence="1">
    <location>
        <begin position="230"/>
        <end position="251"/>
    </location>
</feature>
<feature type="transmembrane region" description="Helical" evidence="1">
    <location>
        <begin position="30"/>
        <end position="51"/>
    </location>
</feature>
<feature type="transmembrane region" description="Helical" evidence="1">
    <location>
        <begin position="57"/>
        <end position="80"/>
    </location>
</feature>
<organism evidence="3 4">
    <name type="scientific">Anaerobacillus arseniciselenatis</name>
    <dbReference type="NCBI Taxonomy" id="85682"/>
    <lineage>
        <taxon>Bacteria</taxon>
        <taxon>Bacillati</taxon>
        <taxon>Bacillota</taxon>
        <taxon>Bacilli</taxon>
        <taxon>Bacillales</taxon>
        <taxon>Bacillaceae</taxon>
        <taxon>Anaerobacillus</taxon>
    </lineage>
</organism>
<gene>
    <name evidence="3" type="ORF">BKP35_10235</name>
</gene>
<feature type="transmembrane region" description="Helical" evidence="1">
    <location>
        <begin position="104"/>
        <end position="126"/>
    </location>
</feature>
<dbReference type="Pfam" id="PF02517">
    <property type="entry name" value="Rce1-like"/>
    <property type="match status" value="1"/>
</dbReference>
<dbReference type="OrthoDB" id="449657at2"/>
<feature type="transmembrane region" description="Helical" evidence="1">
    <location>
        <begin position="197"/>
        <end position="224"/>
    </location>
</feature>
<dbReference type="Proteomes" id="UP000180098">
    <property type="component" value="Unassembled WGS sequence"/>
</dbReference>